<feature type="compositionally biased region" description="Low complexity" evidence="1">
    <location>
        <begin position="178"/>
        <end position="206"/>
    </location>
</feature>
<reference evidence="2 3" key="1">
    <citation type="submission" date="2014-04" db="EMBL/GenBank/DDBJ databases">
        <authorList>
            <consortium name="DOE Joint Genome Institute"/>
            <person name="Kuo A."/>
            <person name="Martino E."/>
            <person name="Perotto S."/>
            <person name="Kohler A."/>
            <person name="Nagy L.G."/>
            <person name="Floudas D."/>
            <person name="Copeland A."/>
            <person name="Barry K.W."/>
            <person name="Cichocki N."/>
            <person name="Veneault-Fourrey C."/>
            <person name="LaButti K."/>
            <person name="Lindquist E.A."/>
            <person name="Lipzen A."/>
            <person name="Lundell T."/>
            <person name="Morin E."/>
            <person name="Murat C."/>
            <person name="Sun H."/>
            <person name="Tunlid A."/>
            <person name="Henrissat B."/>
            <person name="Grigoriev I.V."/>
            <person name="Hibbett D.S."/>
            <person name="Martin F."/>
            <person name="Nordberg H.P."/>
            <person name="Cantor M.N."/>
            <person name="Hua S.X."/>
        </authorList>
    </citation>
    <scope>NUCLEOTIDE SEQUENCE [LARGE SCALE GENOMIC DNA]</scope>
    <source>
        <strain evidence="2 3">Zn</strain>
    </source>
</reference>
<dbReference type="EMBL" id="KN832883">
    <property type="protein sequence ID" value="KIM96680.1"/>
    <property type="molecule type" value="Genomic_DNA"/>
</dbReference>
<evidence type="ECO:0000313" key="3">
    <source>
        <dbReference type="Proteomes" id="UP000054321"/>
    </source>
</evidence>
<sequence>MSSIVTAVPSGVVQDWCIQSPWFGNQLQQCANATRGTQESDYQTICCDGSIIDTGRDLYTGGGSINIDDLVCCRIQGPQAGGFGPPLMGPQTMCASGTPVPLTSLAATNTLNVQDYLVTYTSASFGGPTPEDYIPTETPYCLWANTKSGVAMATVTIPAARITTLSSSSYNIATPNQTPVSSETPSPSETTSSATQSTSTSSAGSLPSRVTFRNGHFLAILCMLALNI</sequence>
<dbReference type="AlphaFoldDB" id="A0A0C3GKM2"/>
<dbReference type="InParanoid" id="A0A0C3GKM2"/>
<reference evidence="3" key="2">
    <citation type="submission" date="2015-01" db="EMBL/GenBank/DDBJ databases">
        <title>Evolutionary Origins and Diversification of the Mycorrhizal Mutualists.</title>
        <authorList>
            <consortium name="DOE Joint Genome Institute"/>
            <consortium name="Mycorrhizal Genomics Consortium"/>
            <person name="Kohler A."/>
            <person name="Kuo A."/>
            <person name="Nagy L.G."/>
            <person name="Floudas D."/>
            <person name="Copeland A."/>
            <person name="Barry K.W."/>
            <person name="Cichocki N."/>
            <person name="Veneault-Fourrey C."/>
            <person name="LaButti K."/>
            <person name="Lindquist E.A."/>
            <person name="Lipzen A."/>
            <person name="Lundell T."/>
            <person name="Morin E."/>
            <person name="Murat C."/>
            <person name="Riley R."/>
            <person name="Ohm R."/>
            <person name="Sun H."/>
            <person name="Tunlid A."/>
            <person name="Henrissat B."/>
            <person name="Grigoriev I.V."/>
            <person name="Hibbett D.S."/>
            <person name="Martin F."/>
        </authorList>
    </citation>
    <scope>NUCLEOTIDE SEQUENCE [LARGE SCALE GENOMIC DNA]</scope>
    <source>
        <strain evidence="3">Zn</strain>
    </source>
</reference>
<keyword evidence="3" id="KW-1185">Reference proteome</keyword>
<dbReference type="OrthoDB" id="5229536at2759"/>
<evidence type="ECO:0000256" key="1">
    <source>
        <dbReference type="SAM" id="MobiDB-lite"/>
    </source>
</evidence>
<name>A0A0C3GKM2_OIDMZ</name>
<dbReference type="Proteomes" id="UP000054321">
    <property type="component" value="Unassembled WGS sequence"/>
</dbReference>
<proteinExistence type="predicted"/>
<organism evidence="2 3">
    <name type="scientific">Oidiodendron maius (strain Zn)</name>
    <dbReference type="NCBI Taxonomy" id="913774"/>
    <lineage>
        <taxon>Eukaryota</taxon>
        <taxon>Fungi</taxon>
        <taxon>Dikarya</taxon>
        <taxon>Ascomycota</taxon>
        <taxon>Pezizomycotina</taxon>
        <taxon>Leotiomycetes</taxon>
        <taxon>Leotiomycetes incertae sedis</taxon>
        <taxon>Myxotrichaceae</taxon>
        <taxon>Oidiodendron</taxon>
    </lineage>
</organism>
<feature type="region of interest" description="Disordered" evidence="1">
    <location>
        <begin position="172"/>
        <end position="206"/>
    </location>
</feature>
<protein>
    <submittedName>
        <fullName evidence="2">Uncharacterized protein</fullName>
    </submittedName>
</protein>
<accession>A0A0C3GKM2</accession>
<evidence type="ECO:0000313" key="2">
    <source>
        <dbReference type="EMBL" id="KIM96680.1"/>
    </source>
</evidence>
<dbReference type="HOGENOM" id="CLU_1215105_0_0_1"/>
<gene>
    <name evidence="2" type="ORF">OIDMADRAFT_58254</name>
</gene>